<accession>A0ACB8FBS1</accession>
<evidence type="ECO:0000313" key="1">
    <source>
        <dbReference type="EMBL" id="KAH8002835.1"/>
    </source>
</evidence>
<proteinExistence type="predicted"/>
<comment type="caution">
    <text evidence="1">The sequence shown here is derived from an EMBL/GenBank/DDBJ whole genome shotgun (WGS) entry which is preliminary data.</text>
</comment>
<gene>
    <name evidence="1" type="ORF">K3G42_001161</name>
</gene>
<organism evidence="1 2">
    <name type="scientific">Sphaerodactylus townsendi</name>
    <dbReference type="NCBI Taxonomy" id="933632"/>
    <lineage>
        <taxon>Eukaryota</taxon>
        <taxon>Metazoa</taxon>
        <taxon>Chordata</taxon>
        <taxon>Craniata</taxon>
        <taxon>Vertebrata</taxon>
        <taxon>Euteleostomi</taxon>
        <taxon>Lepidosauria</taxon>
        <taxon>Squamata</taxon>
        <taxon>Bifurcata</taxon>
        <taxon>Gekkota</taxon>
        <taxon>Sphaerodactylidae</taxon>
        <taxon>Sphaerodactylus</taxon>
    </lineage>
</organism>
<protein>
    <submittedName>
        <fullName evidence="1">Uncharacterized protein</fullName>
    </submittedName>
</protein>
<name>A0ACB8FBS1_9SAUR</name>
<evidence type="ECO:0000313" key="2">
    <source>
        <dbReference type="Proteomes" id="UP000827872"/>
    </source>
</evidence>
<sequence length="205" mass="23014">MKKESKDLESEVRVCQEKLLCYANVKTTEMKDSGSGQQEKTLSGKPEWSFLQLNILTFVQKAFFLKGSNEALCPEAAGPETGLTGTGGTEDTDRKQTFLDFSDTPNHVFQRESSSLRYLQASGTNSYCTKLKQKTQKVEVTRCKNKFHAKSRSERNLFYETLAILVSFAGHRDVLLLSSHFPQIHSLPATLAANFSARTYPENQT</sequence>
<dbReference type="EMBL" id="CM037622">
    <property type="protein sequence ID" value="KAH8002835.1"/>
    <property type="molecule type" value="Genomic_DNA"/>
</dbReference>
<keyword evidence="2" id="KW-1185">Reference proteome</keyword>
<dbReference type="Proteomes" id="UP000827872">
    <property type="component" value="Linkage Group LG09"/>
</dbReference>
<reference evidence="1" key="1">
    <citation type="submission" date="2021-08" db="EMBL/GenBank/DDBJ databases">
        <title>The first chromosome-level gecko genome reveals the dynamic sex chromosomes of Neotropical dwarf geckos (Sphaerodactylidae: Sphaerodactylus).</title>
        <authorList>
            <person name="Pinto B.J."/>
            <person name="Keating S.E."/>
            <person name="Gamble T."/>
        </authorList>
    </citation>
    <scope>NUCLEOTIDE SEQUENCE</scope>
    <source>
        <strain evidence="1">TG3544</strain>
    </source>
</reference>